<proteinExistence type="predicted"/>
<comment type="caution">
    <text evidence="2">The sequence shown here is derived from an EMBL/GenBank/DDBJ whole genome shotgun (WGS) entry which is preliminary data.</text>
</comment>
<dbReference type="Proteomes" id="UP001243330">
    <property type="component" value="Unassembled WGS sequence"/>
</dbReference>
<gene>
    <name evidence="2" type="ORF">CCHR01_15803</name>
</gene>
<accession>A0AAD9A5J6</accession>
<name>A0AAD9A5J6_9PEZI</name>
<evidence type="ECO:0000256" key="1">
    <source>
        <dbReference type="SAM" id="MobiDB-lite"/>
    </source>
</evidence>
<feature type="region of interest" description="Disordered" evidence="1">
    <location>
        <begin position="1"/>
        <end position="33"/>
    </location>
</feature>
<keyword evidence="3" id="KW-1185">Reference proteome</keyword>
<dbReference type="EMBL" id="JAQOWY010000472">
    <property type="protein sequence ID" value="KAK1841569.1"/>
    <property type="molecule type" value="Genomic_DNA"/>
</dbReference>
<feature type="compositionally biased region" description="Low complexity" evidence="1">
    <location>
        <begin position="1"/>
        <end position="21"/>
    </location>
</feature>
<evidence type="ECO:0000313" key="3">
    <source>
        <dbReference type="Proteomes" id="UP001243330"/>
    </source>
</evidence>
<protein>
    <submittedName>
        <fullName evidence="2">Uncharacterized protein</fullName>
    </submittedName>
</protein>
<sequence>MGASWRRPPSTSPSSSGTRPRANASGRWRAIAA</sequence>
<reference evidence="2" key="1">
    <citation type="submission" date="2023-01" db="EMBL/GenBank/DDBJ databases">
        <title>Colletotrichum chrysophilum M932 genome sequence.</title>
        <authorList>
            <person name="Baroncelli R."/>
        </authorList>
    </citation>
    <scope>NUCLEOTIDE SEQUENCE</scope>
    <source>
        <strain evidence="2">M932</strain>
    </source>
</reference>
<organism evidence="2 3">
    <name type="scientific">Colletotrichum chrysophilum</name>
    <dbReference type="NCBI Taxonomy" id="1836956"/>
    <lineage>
        <taxon>Eukaryota</taxon>
        <taxon>Fungi</taxon>
        <taxon>Dikarya</taxon>
        <taxon>Ascomycota</taxon>
        <taxon>Pezizomycotina</taxon>
        <taxon>Sordariomycetes</taxon>
        <taxon>Hypocreomycetidae</taxon>
        <taxon>Glomerellales</taxon>
        <taxon>Glomerellaceae</taxon>
        <taxon>Colletotrichum</taxon>
        <taxon>Colletotrichum gloeosporioides species complex</taxon>
    </lineage>
</organism>
<evidence type="ECO:0000313" key="2">
    <source>
        <dbReference type="EMBL" id="KAK1841569.1"/>
    </source>
</evidence>
<dbReference type="AlphaFoldDB" id="A0AAD9A5J6"/>